<dbReference type="PANTHER" id="PTHR13943:SF77">
    <property type="entry name" value="LRAT DOMAIN-CONTAINING PROTEIN"/>
    <property type="match status" value="1"/>
</dbReference>
<evidence type="ECO:0000256" key="4">
    <source>
        <dbReference type="ARBA" id="ARBA00023098"/>
    </source>
</evidence>
<dbReference type="GO" id="GO:0070292">
    <property type="term" value="P:N-acylphosphatidylethanolamine metabolic process"/>
    <property type="evidence" value="ECO:0007669"/>
    <property type="project" value="TreeGrafter"/>
</dbReference>
<evidence type="ECO:0000256" key="2">
    <source>
        <dbReference type="ARBA" id="ARBA00022679"/>
    </source>
</evidence>
<dbReference type="PROSITE" id="PS51934">
    <property type="entry name" value="LRAT"/>
    <property type="match status" value="1"/>
</dbReference>
<name>A0AAE0Z6N2_9GAST</name>
<evidence type="ECO:0000259" key="5">
    <source>
        <dbReference type="PROSITE" id="PS51934"/>
    </source>
</evidence>
<evidence type="ECO:0000256" key="3">
    <source>
        <dbReference type="ARBA" id="ARBA00022801"/>
    </source>
</evidence>
<dbReference type="Gene3D" id="3.90.1720.10">
    <property type="entry name" value="endopeptidase domain like (from Nostoc punctiforme)"/>
    <property type="match status" value="1"/>
</dbReference>
<dbReference type="GO" id="GO:0016410">
    <property type="term" value="F:N-acyltransferase activity"/>
    <property type="evidence" value="ECO:0007669"/>
    <property type="project" value="TreeGrafter"/>
</dbReference>
<evidence type="ECO:0000256" key="1">
    <source>
        <dbReference type="ARBA" id="ARBA00007824"/>
    </source>
</evidence>
<comment type="similarity">
    <text evidence="1">Belongs to the H-rev107 family.</text>
</comment>
<dbReference type="AlphaFoldDB" id="A0AAE0Z6N2"/>
<keyword evidence="2" id="KW-0808">Transferase</keyword>
<gene>
    <name evidence="6" type="ORF">RRG08_021400</name>
</gene>
<dbReference type="GO" id="GO:0008970">
    <property type="term" value="F:phospholipase A1 activity"/>
    <property type="evidence" value="ECO:0007669"/>
    <property type="project" value="TreeGrafter"/>
</dbReference>
<dbReference type="EMBL" id="JAWDGP010004507">
    <property type="protein sequence ID" value="KAK3763728.1"/>
    <property type="molecule type" value="Genomic_DNA"/>
</dbReference>
<dbReference type="PANTHER" id="PTHR13943">
    <property type="entry name" value="HRAS-LIKE SUPPRESSOR - RELATED"/>
    <property type="match status" value="1"/>
</dbReference>
<feature type="domain" description="LRAT" evidence="5">
    <location>
        <begin position="25"/>
        <end position="146"/>
    </location>
</feature>
<dbReference type="Pfam" id="PF04970">
    <property type="entry name" value="LRAT"/>
    <property type="match status" value="1"/>
</dbReference>
<reference evidence="6" key="1">
    <citation type="journal article" date="2023" name="G3 (Bethesda)">
        <title>A reference genome for the long-term kleptoplast-retaining sea slug Elysia crispata morphotype clarki.</title>
        <authorList>
            <person name="Eastman K.E."/>
            <person name="Pendleton A.L."/>
            <person name="Shaikh M.A."/>
            <person name="Suttiyut T."/>
            <person name="Ogas R."/>
            <person name="Tomko P."/>
            <person name="Gavelis G."/>
            <person name="Widhalm J.R."/>
            <person name="Wisecaver J.H."/>
        </authorList>
    </citation>
    <scope>NUCLEOTIDE SEQUENCE</scope>
    <source>
        <strain evidence="6">ECLA1</strain>
    </source>
</reference>
<organism evidence="6 7">
    <name type="scientific">Elysia crispata</name>
    <name type="common">lettuce slug</name>
    <dbReference type="NCBI Taxonomy" id="231223"/>
    <lineage>
        <taxon>Eukaryota</taxon>
        <taxon>Metazoa</taxon>
        <taxon>Spiralia</taxon>
        <taxon>Lophotrochozoa</taxon>
        <taxon>Mollusca</taxon>
        <taxon>Gastropoda</taxon>
        <taxon>Heterobranchia</taxon>
        <taxon>Euthyneura</taxon>
        <taxon>Panpulmonata</taxon>
        <taxon>Sacoglossa</taxon>
        <taxon>Placobranchoidea</taxon>
        <taxon>Plakobranchidae</taxon>
        <taxon>Elysia</taxon>
    </lineage>
</organism>
<keyword evidence="3" id="KW-0378">Hydrolase</keyword>
<protein>
    <recommendedName>
        <fullName evidence="5">LRAT domain-containing protein</fullName>
    </recommendedName>
</protein>
<keyword evidence="4" id="KW-0443">Lipid metabolism</keyword>
<dbReference type="InterPro" id="IPR007053">
    <property type="entry name" value="LRAT_dom"/>
</dbReference>
<keyword evidence="7" id="KW-1185">Reference proteome</keyword>
<dbReference type="GO" id="GO:0004623">
    <property type="term" value="F:phospholipase A2 activity"/>
    <property type="evidence" value="ECO:0007669"/>
    <property type="project" value="TreeGrafter"/>
</dbReference>
<sequence length="189" mass="21102">MQKYAQDAIMYQNKTLLSELEPGDLIEFPRGAYSHWGVYIGNELVSHLAGEEDDGINAAMRPEHLFTISGVKFNKAKVSLQNFWDIVEDCAARKNNKRDGSWQPLSREKIITNATSRLGEVGYSLIYSNCEHFAKWCRYGVSKSDQVENVVTGLAVGGAAALTAGIVYAFAKFWGASAEEEEEKNKRKQ</sequence>
<proteinExistence type="inferred from homology"/>
<evidence type="ECO:0000313" key="6">
    <source>
        <dbReference type="EMBL" id="KAK3763728.1"/>
    </source>
</evidence>
<dbReference type="GO" id="GO:0005737">
    <property type="term" value="C:cytoplasm"/>
    <property type="evidence" value="ECO:0007669"/>
    <property type="project" value="TreeGrafter"/>
</dbReference>
<evidence type="ECO:0000313" key="7">
    <source>
        <dbReference type="Proteomes" id="UP001283361"/>
    </source>
</evidence>
<dbReference type="InterPro" id="IPR051496">
    <property type="entry name" value="H-rev107_PLA/AT"/>
</dbReference>
<comment type="caution">
    <text evidence="6">The sequence shown here is derived from an EMBL/GenBank/DDBJ whole genome shotgun (WGS) entry which is preliminary data.</text>
</comment>
<dbReference type="Proteomes" id="UP001283361">
    <property type="component" value="Unassembled WGS sequence"/>
</dbReference>
<accession>A0AAE0Z6N2</accession>